<dbReference type="Proteomes" id="UP000429607">
    <property type="component" value="Unassembled WGS sequence"/>
</dbReference>
<name>A0A6A3MFS3_9STRA</name>
<sequence>MNWNGEHDAKDFCGASAYVEIASKSEPAQNDASLQFVFIFLNSLHVLMSQKTSLDQVDTSPCDTLVAREAHHSNTSWGFLQQVGNMLRSTVR</sequence>
<gene>
    <name evidence="2" type="ORF">PR001_g11759</name>
    <name evidence="1" type="ORF">PR002_g12183</name>
    <name evidence="3" type="ORF">PR003_g12550</name>
</gene>
<protein>
    <submittedName>
        <fullName evidence="2">Uncharacterized protein</fullName>
    </submittedName>
</protein>
<keyword evidence="5" id="KW-1185">Reference proteome</keyword>
<dbReference type="Proteomes" id="UP000435112">
    <property type="component" value="Unassembled WGS sequence"/>
</dbReference>
<dbReference type="AlphaFoldDB" id="A0A6A3MFS3"/>
<evidence type="ECO:0000313" key="5">
    <source>
        <dbReference type="Proteomes" id="UP000434957"/>
    </source>
</evidence>
<evidence type="ECO:0000313" key="2">
    <source>
        <dbReference type="EMBL" id="KAE9028355.1"/>
    </source>
</evidence>
<accession>A0A6A3MFS3</accession>
<proteinExistence type="predicted"/>
<organism evidence="2 4">
    <name type="scientific">Phytophthora rubi</name>
    <dbReference type="NCBI Taxonomy" id="129364"/>
    <lineage>
        <taxon>Eukaryota</taxon>
        <taxon>Sar</taxon>
        <taxon>Stramenopiles</taxon>
        <taxon>Oomycota</taxon>
        <taxon>Peronosporomycetes</taxon>
        <taxon>Peronosporales</taxon>
        <taxon>Peronosporaceae</taxon>
        <taxon>Phytophthora</taxon>
    </lineage>
</organism>
<dbReference type="EMBL" id="QXFV01000735">
    <property type="protein sequence ID" value="KAE9028355.1"/>
    <property type="molecule type" value="Genomic_DNA"/>
</dbReference>
<reference evidence="4 6" key="1">
    <citation type="submission" date="2018-09" db="EMBL/GenBank/DDBJ databases">
        <title>Genomic investigation of the strawberry pathogen Phytophthora fragariae indicates pathogenicity is determined by transcriptional variation in three key races.</title>
        <authorList>
            <person name="Adams T.M."/>
            <person name="Armitage A.D."/>
            <person name="Sobczyk M.K."/>
            <person name="Bates H.J."/>
            <person name="Dunwell J.M."/>
            <person name="Nellist C.F."/>
            <person name="Harrison R.J."/>
        </authorList>
    </citation>
    <scope>NUCLEOTIDE SEQUENCE [LARGE SCALE GENOMIC DNA]</scope>
    <source>
        <strain evidence="2 4">SCRP249</strain>
        <strain evidence="1 6">SCRP324</strain>
        <strain evidence="3 5">SCRP333</strain>
    </source>
</reference>
<evidence type="ECO:0000313" key="1">
    <source>
        <dbReference type="EMBL" id="KAE9021685.1"/>
    </source>
</evidence>
<evidence type="ECO:0000313" key="3">
    <source>
        <dbReference type="EMBL" id="KAE9336369.1"/>
    </source>
</evidence>
<comment type="caution">
    <text evidence="2">The sequence shown here is derived from an EMBL/GenBank/DDBJ whole genome shotgun (WGS) entry which is preliminary data.</text>
</comment>
<dbReference type="EMBL" id="QXFT01000759">
    <property type="protein sequence ID" value="KAE9336369.1"/>
    <property type="molecule type" value="Genomic_DNA"/>
</dbReference>
<dbReference type="Proteomes" id="UP000434957">
    <property type="component" value="Unassembled WGS sequence"/>
</dbReference>
<evidence type="ECO:0000313" key="4">
    <source>
        <dbReference type="Proteomes" id="UP000429607"/>
    </source>
</evidence>
<evidence type="ECO:0000313" key="6">
    <source>
        <dbReference type="Proteomes" id="UP000435112"/>
    </source>
</evidence>
<dbReference type="EMBL" id="QXFU01000757">
    <property type="protein sequence ID" value="KAE9021685.1"/>
    <property type="molecule type" value="Genomic_DNA"/>
</dbReference>